<evidence type="ECO:0000256" key="6">
    <source>
        <dbReference type="SAM" id="MobiDB-lite"/>
    </source>
</evidence>
<evidence type="ECO:0000313" key="9">
    <source>
        <dbReference type="Proteomes" id="UP000774617"/>
    </source>
</evidence>
<feature type="compositionally biased region" description="Basic and acidic residues" evidence="6">
    <location>
        <begin position="883"/>
        <end position="892"/>
    </location>
</feature>
<feature type="compositionally biased region" description="Polar residues" evidence="6">
    <location>
        <begin position="975"/>
        <end position="986"/>
    </location>
</feature>
<gene>
    <name evidence="8" type="ORF">B0J12DRAFT_114287</name>
</gene>
<evidence type="ECO:0000256" key="1">
    <source>
        <dbReference type="ARBA" id="ARBA00004123"/>
    </source>
</evidence>
<feature type="compositionally biased region" description="Polar residues" evidence="6">
    <location>
        <begin position="1301"/>
        <end position="1312"/>
    </location>
</feature>
<keyword evidence="4" id="KW-0779">Telomere</keyword>
<feature type="compositionally biased region" description="Polar residues" evidence="6">
    <location>
        <begin position="247"/>
        <end position="264"/>
    </location>
</feature>
<feature type="compositionally biased region" description="Low complexity" evidence="6">
    <location>
        <begin position="703"/>
        <end position="713"/>
    </location>
</feature>
<feature type="compositionally biased region" description="Polar residues" evidence="6">
    <location>
        <begin position="1515"/>
        <end position="1524"/>
    </location>
</feature>
<feature type="compositionally biased region" description="Low complexity" evidence="6">
    <location>
        <begin position="1401"/>
        <end position="1426"/>
    </location>
</feature>
<comment type="caution">
    <text evidence="8">The sequence shown here is derived from an EMBL/GenBank/DDBJ whole genome shotgun (WGS) entry which is preliminary data.</text>
</comment>
<feature type="compositionally biased region" description="Polar residues" evidence="6">
    <location>
        <begin position="1086"/>
        <end position="1098"/>
    </location>
</feature>
<keyword evidence="3" id="KW-0158">Chromosome</keyword>
<feature type="compositionally biased region" description="Basic and acidic residues" evidence="6">
    <location>
        <begin position="605"/>
        <end position="619"/>
    </location>
</feature>
<evidence type="ECO:0000256" key="2">
    <source>
        <dbReference type="ARBA" id="ARBA00004574"/>
    </source>
</evidence>
<feature type="region of interest" description="Disordered" evidence="6">
    <location>
        <begin position="524"/>
        <end position="739"/>
    </location>
</feature>
<proteinExistence type="predicted"/>
<dbReference type="Gene3D" id="2.40.50.960">
    <property type="match status" value="1"/>
</dbReference>
<dbReference type="InterPro" id="IPR019437">
    <property type="entry name" value="TPP1/Est3"/>
</dbReference>
<comment type="subcellular location">
    <subcellularLocation>
        <location evidence="2">Chromosome</location>
        <location evidence="2">Telomere</location>
    </subcellularLocation>
    <subcellularLocation>
        <location evidence="1">Nucleus</location>
    </subcellularLocation>
</comment>
<evidence type="ECO:0000256" key="3">
    <source>
        <dbReference type="ARBA" id="ARBA00022454"/>
    </source>
</evidence>
<dbReference type="Proteomes" id="UP000774617">
    <property type="component" value="Unassembled WGS sequence"/>
</dbReference>
<feature type="region of interest" description="Disordered" evidence="6">
    <location>
        <begin position="1115"/>
        <end position="1138"/>
    </location>
</feature>
<feature type="compositionally biased region" description="Basic and acidic residues" evidence="6">
    <location>
        <begin position="1288"/>
        <end position="1300"/>
    </location>
</feature>
<feature type="region of interest" description="Disordered" evidence="6">
    <location>
        <begin position="216"/>
        <end position="335"/>
    </location>
</feature>
<feature type="compositionally biased region" description="Polar residues" evidence="6">
    <location>
        <begin position="813"/>
        <end position="840"/>
    </location>
</feature>
<evidence type="ECO:0000313" key="8">
    <source>
        <dbReference type="EMBL" id="KAH7048415.1"/>
    </source>
</evidence>
<feature type="compositionally biased region" description="Pro residues" evidence="6">
    <location>
        <begin position="1432"/>
        <end position="1442"/>
    </location>
</feature>
<feature type="compositionally biased region" description="Polar residues" evidence="6">
    <location>
        <begin position="1115"/>
        <end position="1130"/>
    </location>
</feature>
<feature type="compositionally biased region" description="Polar residues" evidence="6">
    <location>
        <begin position="1270"/>
        <end position="1283"/>
    </location>
</feature>
<evidence type="ECO:0000259" key="7">
    <source>
        <dbReference type="Pfam" id="PF10341"/>
    </source>
</evidence>
<evidence type="ECO:0000256" key="4">
    <source>
        <dbReference type="ARBA" id="ARBA00022895"/>
    </source>
</evidence>
<evidence type="ECO:0000256" key="5">
    <source>
        <dbReference type="ARBA" id="ARBA00023242"/>
    </source>
</evidence>
<name>A0ABQ8G8V1_9PEZI</name>
<feature type="compositionally biased region" description="Basic and acidic residues" evidence="6">
    <location>
        <begin position="1505"/>
        <end position="1514"/>
    </location>
</feature>
<sequence>MIRQCCRRHLKLGAGKFHTMSGGLRPWLGERLESELETAVDYWAEGADTRANNPSSQQLAEVFENDGSNLRLKVYMSAIERPLAQIVKFTQVQEDAPIEAIISDRKNSIKARFSGKVAADFENKAKRPITCKTAGGILSITQFELVIPIWSTIDEDPIYILLILADIKGPGGSPIHDEPSPVQRRPKMERLLNQLHNVKSEDPEEVGMDDLAMRSDDDMLSQGAPEEKAYSQFGTQTPFSQLPVLKRSNSQVETRTKRGQSPTVESPRLADQGRDQEPQLILELLRSRTRPTTAADKSLMPPPAPPRTVSQTTQSVRSHSLSRSQSPDVGPQKAEKCIDQNECILVADNSPGESDEGEPVLGVGEDGTEQVNEQGGQTEAVKADSPIDKIDFEGAGPTVDILPMPDSRNIDTIPTSYQIPMASSSNVPTTNSSIPSIIPTIENDIPHEAPRNRRGPFIRHTQWNCILPVSRSVCRIPQDQENILKKSNSILPSPIGQSFPMGNVPSAILTDLLALAKNRHCQATGVREQGQGHVDEDNGSSGWILRPSPPRELPDSSGDILSTQPPPATPPSWSSSPVQPKQRFADLPPDSSFSEAQGLSGMSRSGRDQDQAGLRHDGIEPSSSPPLAPLSSKIREDVNDEDSDLEMSIPRPLSDIKASQSRLVSKRPQVQPHALSSQPGGPKTSMSRQISSSGASYTHLHLSETPSRTTSSDSRPRRSSTEVRQSSPRKERYITHSSAPVIPCSYEIAREPHKKAPETVTAFDGAAESKMPVFPDNENALVERQIRNEMGSECSEQLRRIAASERGHREAKSSSAKTSSPGPRSSFSANSSSTPHSEGLSSKREAHSPPSDLNRKRVKKISSRYHFSQDEHLPHMSQTPSKFFREQRRKFFQDGIGAREIPLSHRRSASSSHALSTSRSVSPPSSQLRARDQQVTGQGQQSPNNCEQGRPHISQQPSGSGPGPLASLHEEPKLSQANSPSNSNEQILDFDHAPLPITDTDKVSQTISHDAIGVDERFQVARVDSAPQPSANAQSTSAKEYTGVVEETVLPVHSESFRREAHNSPNTSTGITLDREISTPKRSLANAKQGQARDQSGTPVRDSTGCEILVTGSEQALQSKNSGSRRTLSVAQADPVGSTSAVPNTDEIFAQFCRAYPEYTGTRKHFENLCGTLDKLVRNSKGGFHPFLWDDYIARNWTEYKPYTEECLKEGIQFLHWDDYYFERVRRPKFTEEVVNEDTLAKVLARQNNRERPTPLRKASGLGHGREKTSTPNVTAGRSNGRFSRTGDYGRPEHSKKQQERQPQSPNPTGSNRILVEPRPTSRQQQQGSLGSPIQQHPRHPSPPPAAAATSPPSAVPRTTQPPASTHALLRKLPPPAPGSAFKQKNTNSTGAAPSPPPPRARAQSRIPTASNQQAGPPSSSSAAPQVKRPRPPGISVPPPPAKRLETSTTAPPPSALATTAARPQTKERTLSGMPTPPPRTTPARQVEKNMFSLFKQRYYNRRHSGSDRGEDGASRSSRAGSTV</sequence>
<feature type="compositionally biased region" description="Polar residues" evidence="6">
    <location>
        <begin position="591"/>
        <end position="603"/>
    </location>
</feature>
<feature type="region of interest" description="Disordered" evidence="6">
    <location>
        <begin position="788"/>
        <end position="996"/>
    </location>
</feature>
<dbReference type="PANTHER" id="PTHR48125:SF10">
    <property type="entry name" value="OS12G0136300 PROTEIN"/>
    <property type="match status" value="1"/>
</dbReference>
<accession>A0ABQ8G8V1</accession>
<feature type="compositionally biased region" description="Low complexity" evidence="6">
    <location>
        <begin position="1347"/>
        <end position="1359"/>
    </location>
</feature>
<protein>
    <recommendedName>
        <fullName evidence="7">Shelterin complex subunit TPP1/Est3 domain-containing protein</fullName>
    </recommendedName>
</protein>
<feature type="compositionally biased region" description="Basic and acidic residues" evidence="6">
    <location>
        <begin position="796"/>
        <end position="812"/>
    </location>
</feature>
<dbReference type="PANTHER" id="PTHR48125">
    <property type="entry name" value="LP07818P1"/>
    <property type="match status" value="1"/>
</dbReference>
<feature type="region of interest" description="Disordered" evidence="6">
    <location>
        <begin position="1245"/>
        <end position="1524"/>
    </location>
</feature>
<feature type="compositionally biased region" description="Low complexity" evidence="6">
    <location>
        <begin position="314"/>
        <end position="326"/>
    </location>
</feature>
<feature type="compositionally biased region" description="Low complexity" evidence="6">
    <location>
        <begin position="909"/>
        <end position="926"/>
    </location>
</feature>
<feature type="compositionally biased region" description="Polar residues" evidence="6">
    <location>
        <begin position="1321"/>
        <end position="1335"/>
    </location>
</feature>
<feature type="compositionally biased region" description="Polar residues" evidence="6">
    <location>
        <begin position="674"/>
        <end position="696"/>
    </location>
</feature>
<keyword evidence="9" id="KW-1185">Reference proteome</keyword>
<keyword evidence="5" id="KW-0539">Nucleus</keyword>
<feature type="region of interest" description="Disordered" evidence="6">
    <location>
        <begin position="1077"/>
        <end position="1102"/>
    </location>
</feature>
<feature type="domain" description="Shelterin complex subunit TPP1/Est3" evidence="7">
    <location>
        <begin position="24"/>
        <end position="163"/>
    </location>
</feature>
<dbReference type="Pfam" id="PF10341">
    <property type="entry name" value="TPP1"/>
    <property type="match status" value="1"/>
</dbReference>
<feature type="compositionally biased region" description="Polar residues" evidence="6">
    <location>
        <begin position="933"/>
        <end position="959"/>
    </location>
</feature>
<organism evidence="8 9">
    <name type="scientific">Macrophomina phaseolina</name>
    <dbReference type="NCBI Taxonomy" id="35725"/>
    <lineage>
        <taxon>Eukaryota</taxon>
        <taxon>Fungi</taxon>
        <taxon>Dikarya</taxon>
        <taxon>Ascomycota</taxon>
        <taxon>Pezizomycotina</taxon>
        <taxon>Dothideomycetes</taxon>
        <taxon>Dothideomycetes incertae sedis</taxon>
        <taxon>Botryosphaeriales</taxon>
        <taxon>Botryosphaeriaceae</taxon>
        <taxon>Macrophomina</taxon>
    </lineage>
</organism>
<reference evidence="8 9" key="1">
    <citation type="journal article" date="2021" name="Nat. Commun.">
        <title>Genetic determinants of endophytism in the Arabidopsis root mycobiome.</title>
        <authorList>
            <person name="Mesny F."/>
            <person name="Miyauchi S."/>
            <person name="Thiergart T."/>
            <person name="Pickel B."/>
            <person name="Atanasova L."/>
            <person name="Karlsson M."/>
            <person name="Huettel B."/>
            <person name="Barry K.W."/>
            <person name="Haridas S."/>
            <person name="Chen C."/>
            <person name="Bauer D."/>
            <person name="Andreopoulos W."/>
            <person name="Pangilinan J."/>
            <person name="LaButti K."/>
            <person name="Riley R."/>
            <person name="Lipzen A."/>
            <person name="Clum A."/>
            <person name="Drula E."/>
            <person name="Henrissat B."/>
            <person name="Kohler A."/>
            <person name="Grigoriev I.V."/>
            <person name="Martin F.M."/>
            <person name="Hacquard S."/>
        </authorList>
    </citation>
    <scope>NUCLEOTIDE SEQUENCE [LARGE SCALE GENOMIC DNA]</scope>
    <source>
        <strain evidence="8 9">MPI-SDFR-AT-0080</strain>
    </source>
</reference>
<dbReference type="EMBL" id="JAGTJR010000015">
    <property type="protein sequence ID" value="KAH7048415.1"/>
    <property type="molecule type" value="Genomic_DNA"/>
</dbReference>